<evidence type="ECO:0000256" key="1">
    <source>
        <dbReference type="ARBA" id="ARBA00022729"/>
    </source>
</evidence>
<dbReference type="Proteomes" id="UP000624701">
    <property type="component" value="Unassembled WGS sequence"/>
</dbReference>
<reference evidence="6" key="1">
    <citation type="journal article" date="2019" name="Int. J. Syst. Evol. Microbiol.">
        <title>The Global Catalogue of Microorganisms (GCM) 10K type strain sequencing project: providing services to taxonomists for standard genome sequencing and annotation.</title>
        <authorList>
            <consortium name="The Broad Institute Genomics Platform"/>
            <consortium name="The Broad Institute Genome Sequencing Center for Infectious Disease"/>
            <person name="Wu L."/>
            <person name="Ma J."/>
        </authorList>
    </citation>
    <scope>NUCLEOTIDE SEQUENCE [LARGE SCALE GENOMIC DNA]</scope>
    <source>
        <strain evidence="6">CCM 8681</strain>
    </source>
</reference>
<sequence length="117" mass="13598">MKLKRKDKIGLFFFLAFVVSTSLIWFFEERFNQEVWLTDVGGRYKMLDDILENKYLLGKTKQEVIVLLGKPDADANLGDNYFVYRLGEPPSFFDSEPQYLVVTFSNNKVVKLSKAVD</sequence>
<dbReference type="InterPro" id="IPR037873">
    <property type="entry name" value="BamE-like"/>
</dbReference>
<dbReference type="Pfam" id="PF04355">
    <property type="entry name" value="BamE"/>
    <property type="match status" value="1"/>
</dbReference>
<evidence type="ECO:0000256" key="3">
    <source>
        <dbReference type="SAM" id="Phobius"/>
    </source>
</evidence>
<organism evidence="5 6">
    <name type="scientific">Winogradskyella haliclonae</name>
    <dbReference type="NCBI Taxonomy" id="2048558"/>
    <lineage>
        <taxon>Bacteria</taxon>
        <taxon>Pseudomonadati</taxon>
        <taxon>Bacteroidota</taxon>
        <taxon>Flavobacteriia</taxon>
        <taxon>Flavobacteriales</taxon>
        <taxon>Flavobacteriaceae</taxon>
        <taxon>Winogradskyella</taxon>
    </lineage>
</organism>
<keyword evidence="2 3" id="KW-0472">Membrane</keyword>
<feature type="domain" description="Outer membrane protein assembly factor BamE" evidence="4">
    <location>
        <begin position="58"/>
        <end position="111"/>
    </location>
</feature>
<dbReference type="RefSeq" id="WP_188372852.1">
    <property type="nucleotide sequence ID" value="NZ_BMDQ01000001.1"/>
</dbReference>
<keyword evidence="1" id="KW-0732">Signal</keyword>
<evidence type="ECO:0000259" key="4">
    <source>
        <dbReference type="Pfam" id="PF04355"/>
    </source>
</evidence>
<proteinExistence type="predicted"/>
<name>A0ABQ2BTX3_9FLAO</name>
<gene>
    <name evidence="5" type="ORF">GCM10011444_02200</name>
</gene>
<dbReference type="InterPro" id="IPR007450">
    <property type="entry name" value="BamE_dom"/>
</dbReference>
<feature type="transmembrane region" description="Helical" evidence="3">
    <location>
        <begin position="9"/>
        <end position="27"/>
    </location>
</feature>
<comment type="caution">
    <text evidence="5">The sequence shown here is derived from an EMBL/GenBank/DDBJ whole genome shotgun (WGS) entry which is preliminary data.</text>
</comment>
<dbReference type="Gene3D" id="3.30.1450.10">
    <property type="match status" value="1"/>
</dbReference>
<keyword evidence="6" id="KW-1185">Reference proteome</keyword>
<evidence type="ECO:0000313" key="6">
    <source>
        <dbReference type="Proteomes" id="UP000624701"/>
    </source>
</evidence>
<dbReference type="EMBL" id="BMDQ01000001">
    <property type="protein sequence ID" value="GGI55911.1"/>
    <property type="molecule type" value="Genomic_DNA"/>
</dbReference>
<evidence type="ECO:0000256" key="2">
    <source>
        <dbReference type="ARBA" id="ARBA00023136"/>
    </source>
</evidence>
<evidence type="ECO:0000313" key="5">
    <source>
        <dbReference type="EMBL" id="GGI55911.1"/>
    </source>
</evidence>
<accession>A0ABQ2BTX3</accession>
<protein>
    <recommendedName>
        <fullName evidence="4">Outer membrane protein assembly factor BamE domain-containing protein</fullName>
    </recommendedName>
</protein>
<keyword evidence="3" id="KW-1133">Transmembrane helix</keyword>
<keyword evidence="3" id="KW-0812">Transmembrane</keyword>